<keyword evidence="2" id="KW-0479">Metal-binding</keyword>
<evidence type="ECO:0000259" key="5">
    <source>
        <dbReference type="SMART" id="SM00863"/>
    </source>
</evidence>
<dbReference type="GO" id="GO:0046872">
    <property type="term" value="F:metal ion binding"/>
    <property type="evidence" value="ECO:0007669"/>
    <property type="project" value="UniProtKB-KW"/>
</dbReference>
<dbReference type="Proteomes" id="UP000284731">
    <property type="component" value="Unassembled WGS sequence"/>
</dbReference>
<dbReference type="SMART" id="SM00863">
    <property type="entry name" value="tRNA_SAD"/>
    <property type="match status" value="1"/>
</dbReference>
<dbReference type="GO" id="GO:0004812">
    <property type="term" value="F:aminoacyl-tRNA ligase activity"/>
    <property type="evidence" value="ECO:0007669"/>
    <property type="project" value="InterPro"/>
</dbReference>
<dbReference type="InterPro" id="IPR051335">
    <property type="entry name" value="Alanyl-tRNA_Editing_Enzymes"/>
</dbReference>
<organism evidence="6 7">
    <name type="scientific">Solobacterium moorei</name>
    <dbReference type="NCBI Taxonomy" id="102148"/>
    <lineage>
        <taxon>Bacteria</taxon>
        <taxon>Bacillati</taxon>
        <taxon>Bacillota</taxon>
        <taxon>Erysipelotrichia</taxon>
        <taxon>Erysipelotrichales</taxon>
        <taxon>Erysipelotrichaceae</taxon>
        <taxon>Solobacterium</taxon>
    </lineage>
</organism>
<feature type="domain" description="Threonyl/alanyl tRNA synthetase SAD" evidence="5">
    <location>
        <begin position="168"/>
        <end position="210"/>
    </location>
</feature>
<dbReference type="GO" id="GO:0005524">
    <property type="term" value="F:ATP binding"/>
    <property type="evidence" value="ECO:0007669"/>
    <property type="project" value="InterPro"/>
</dbReference>
<evidence type="ECO:0000313" key="6">
    <source>
        <dbReference type="EMBL" id="RGT56008.1"/>
    </source>
</evidence>
<dbReference type="PANTHER" id="PTHR43462:SF1">
    <property type="entry name" value="ALANYL-TRNA EDITING PROTEIN AARSD1"/>
    <property type="match status" value="1"/>
</dbReference>
<dbReference type="InterPro" id="IPR009000">
    <property type="entry name" value="Transl_B-barrel_sf"/>
</dbReference>
<sequence length="369" mass="41744">MNHYDNLLNLSCDTTITTEKDGYYTFAETVFYGEKGGMPGDKGTINGLEVIDLKWEDDVLYHKVDGTLQNPIHMEVDKETRIINTTVQSAYHLLDGYYGKMGLYIVAIGVTSPENQWYEVNSKDLDEKHLQEVQDFMNDILLQDIPTEFTYYKGSEYPNPKYANHDEVRVVTFGDIDSQPCGTPHVNNVNQIGSFIILGSEKTSRGTRIYTTVSWATNIKLKKYYNLIQELRKTLNAKEDDILENIQTLRNTNKIYKKQIEELQKELTAYKVKDILQMKANVLVDAVDVSQLRTVSQALLNQVSSTKILITSSDDINDFSIISPEGKARDIYAAIQESLEASGGGSPKIVTARSSKPKQEIIELLQKSI</sequence>
<evidence type="ECO:0000256" key="4">
    <source>
        <dbReference type="SAM" id="Coils"/>
    </source>
</evidence>
<reference evidence="6 7" key="1">
    <citation type="submission" date="2018-08" db="EMBL/GenBank/DDBJ databases">
        <title>A genome reference for cultivated species of the human gut microbiota.</title>
        <authorList>
            <person name="Zou Y."/>
            <person name="Xue W."/>
            <person name="Luo G."/>
        </authorList>
    </citation>
    <scope>NUCLEOTIDE SEQUENCE [LARGE SCALE GENOMIC DNA]</scope>
    <source>
        <strain evidence="6 7">AF18-46</strain>
    </source>
</reference>
<dbReference type="InterPro" id="IPR018163">
    <property type="entry name" value="Thr/Ala-tRNA-synth_IIc_edit"/>
</dbReference>
<evidence type="ECO:0000256" key="1">
    <source>
        <dbReference type="ARBA" id="ARBA00001947"/>
    </source>
</evidence>
<dbReference type="GO" id="GO:0002161">
    <property type="term" value="F:aminoacyl-tRNA deacylase activity"/>
    <property type="evidence" value="ECO:0007669"/>
    <property type="project" value="UniProtKB-ARBA"/>
</dbReference>
<dbReference type="GO" id="GO:0043039">
    <property type="term" value="P:tRNA aminoacylation"/>
    <property type="evidence" value="ECO:0007669"/>
    <property type="project" value="InterPro"/>
</dbReference>
<dbReference type="PANTHER" id="PTHR43462">
    <property type="entry name" value="ALANYL-TRNA EDITING PROTEIN"/>
    <property type="match status" value="1"/>
</dbReference>
<feature type="coiled-coil region" evidence="4">
    <location>
        <begin position="221"/>
        <end position="273"/>
    </location>
</feature>
<accession>A0A412PED9</accession>
<keyword evidence="3" id="KW-0862">Zinc</keyword>
<dbReference type="SUPFAM" id="SSF55186">
    <property type="entry name" value="ThrRS/AlaRS common domain"/>
    <property type="match status" value="1"/>
</dbReference>
<dbReference type="Gene3D" id="2.40.30.130">
    <property type="match status" value="1"/>
</dbReference>
<gene>
    <name evidence="6" type="ORF">DWX20_04150</name>
</gene>
<dbReference type="Gene3D" id="3.30.980.10">
    <property type="entry name" value="Threonyl-trna Synthetase, Chain A, domain 2"/>
    <property type="match status" value="1"/>
</dbReference>
<protein>
    <recommendedName>
        <fullName evidence="5">Threonyl/alanyl tRNA synthetase SAD domain-containing protein</fullName>
    </recommendedName>
</protein>
<dbReference type="Pfam" id="PF07973">
    <property type="entry name" value="tRNA_SAD"/>
    <property type="match status" value="1"/>
</dbReference>
<evidence type="ECO:0000256" key="2">
    <source>
        <dbReference type="ARBA" id="ARBA00022723"/>
    </source>
</evidence>
<dbReference type="RefSeq" id="WP_118764600.1">
    <property type="nucleotide sequence ID" value="NZ_CABJCF010000002.1"/>
</dbReference>
<evidence type="ECO:0000313" key="7">
    <source>
        <dbReference type="Proteomes" id="UP000284731"/>
    </source>
</evidence>
<keyword evidence="4" id="KW-0175">Coiled coil</keyword>
<evidence type="ECO:0000256" key="3">
    <source>
        <dbReference type="ARBA" id="ARBA00022833"/>
    </source>
</evidence>
<comment type="cofactor">
    <cofactor evidence="1">
        <name>Zn(2+)</name>
        <dbReference type="ChEBI" id="CHEBI:29105"/>
    </cofactor>
</comment>
<comment type="caution">
    <text evidence="6">The sequence shown here is derived from an EMBL/GenBank/DDBJ whole genome shotgun (WGS) entry which is preliminary data.</text>
</comment>
<dbReference type="AlphaFoldDB" id="A0A412PED9"/>
<name>A0A412PED9_9FIRM</name>
<dbReference type="EMBL" id="QRWX01000002">
    <property type="protein sequence ID" value="RGT56008.1"/>
    <property type="molecule type" value="Genomic_DNA"/>
</dbReference>
<dbReference type="InterPro" id="IPR012947">
    <property type="entry name" value="tRNA_SAD"/>
</dbReference>
<dbReference type="SUPFAM" id="SSF50447">
    <property type="entry name" value="Translation proteins"/>
    <property type="match status" value="1"/>
</dbReference>
<proteinExistence type="predicted"/>